<dbReference type="SUPFAM" id="SSF103481">
    <property type="entry name" value="Multidrug resistance efflux transporter EmrE"/>
    <property type="match status" value="1"/>
</dbReference>
<proteinExistence type="predicted"/>
<reference evidence="3 4" key="1">
    <citation type="journal article" date="2016" name="Nat. Commun.">
        <title>Thousands of microbial genomes shed light on interconnected biogeochemical processes in an aquifer system.</title>
        <authorList>
            <person name="Anantharaman K."/>
            <person name="Brown C.T."/>
            <person name="Hug L.A."/>
            <person name="Sharon I."/>
            <person name="Castelle C.J."/>
            <person name="Probst A.J."/>
            <person name="Thomas B.C."/>
            <person name="Singh A."/>
            <person name="Wilkins M.J."/>
            <person name="Karaoz U."/>
            <person name="Brodie E.L."/>
            <person name="Williams K.H."/>
            <person name="Hubbard S.S."/>
            <person name="Banfield J.F."/>
        </authorList>
    </citation>
    <scope>NUCLEOTIDE SEQUENCE [LARGE SCALE GENOMIC DNA]</scope>
</reference>
<dbReference type="Pfam" id="PF00892">
    <property type="entry name" value="EamA"/>
    <property type="match status" value="1"/>
</dbReference>
<dbReference type="AlphaFoldDB" id="A0A1G2LBZ4"/>
<accession>A0A1G2LBZ4</accession>
<evidence type="ECO:0000256" key="1">
    <source>
        <dbReference type="SAM" id="Phobius"/>
    </source>
</evidence>
<comment type="caution">
    <text evidence="3">The sequence shown here is derived from an EMBL/GenBank/DDBJ whole genome shotgun (WGS) entry which is preliminary data.</text>
</comment>
<feature type="transmembrane region" description="Helical" evidence="1">
    <location>
        <begin position="209"/>
        <end position="228"/>
    </location>
</feature>
<dbReference type="EMBL" id="MHQS01000006">
    <property type="protein sequence ID" value="OHA09110.1"/>
    <property type="molecule type" value="Genomic_DNA"/>
</dbReference>
<evidence type="ECO:0000313" key="3">
    <source>
        <dbReference type="EMBL" id="OHA09110.1"/>
    </source>
</evidence>
<organism evidence="3 4">
    <name type="scientific">Candidatus Sungbacteria bacterium RIFCSPLOWO2_01_FULL_59_16</name>
    <dbReference type="NCBI Taxonomy" id="1802280"/>
    <lineage>
        <taxon>Bacteria</taxon>
        <taxon>Candidatus Sungiibacteriota</taxon>
    </lineage>
</organism>
<feature type="transmembrane region" description="Helical" evidence="1">
    <location>
        <begin position="151"/>
        <end position="172"/>
    </location>
</feature>
<dbReference type="GO" id="GO:0016020">
    <property type="term" value="C:membrane"/>
    <property type="evidence" value="ECO:0007669"/>
    <property type="project" value="InterPro"/>
</dbReference>
<feature type="transmembrane region" description="Helical" evidence="1">
    <location>
        <begin position="65"/>
        <end position="85"/>
    </location>
</feature>
<evidence type="ECO:0000259" key="2">
    <source>
        <dbReference type="Pfam" id="PF00892"/>
    </source>
</evidence>
<feature type="transmembrane region" description="Helical" evidence="1">
    <location>
        <begin position="34"/>
        <end position="53"/>
    </location>
</feature>
<gene>
    <name evidence="3" type="ORF">A3B37_01025</name>
</gene>
<evidence type="ECO:0000313" key="4">
    <source>
        <dbReference type="Proteomes" id="UP000176705"/>
    </source>
</evidence>
<feature type="domain" description="EamA" evidence="2">
    <location>
        <begin position="155"/>
        <end position="276"/>
    </location>
</feature>
<keyword evidence="1" id="KW-1133">Transmembrane helix</keyword>
<feature type="transmembrane region" description="Helical" evidence="1">
    <location>
        <begin position="121"/>
        <end position="139"/>
    </location>
</feature>
<dbReference type="InterPro" id="IPR037185">
    <property type="entry name" value="EmrE-like"/>
</dbReference>
<sequence length="282" mass="30918">MSALFPILAAILQAGSFTLDKVILSLRHVGFRAYVSISFPLIFLVNLAIFSIYRPPLSGELFSGALGWLLAASVALSVATNFIFYRALDADALGEIQTIELLPAIPVLLFSSALFADERKFAVLIPALIASSAIIWSHWERRHFRIARNTLSFLLWSLAIAPVGAAISKTLLAAWHPISLELVRSGGIMALLSPFYLRHTRGVPLPAFRFLLATNVLTTVAWILFYTSYQRSGIVYTLLLFSLQPLLVYAASVFLLREAFQWKKAAALGVVLVSIGVAQLLG</sequence>
<name>A0A1G2LBZ4_9BACT</name>
<keyword evidence="1" id="KW-0472">Membrane</keyword>
<keyword evidence="1" id="KW-0812">Transmembrane</keyword>
<dbReference type="Proteomes" id="UP000176705">
    <property type="component" value="Unassembled WGS sequence"/>
</dbReference>
<protein>
    <recommendedName>
        <fullName evidence="2">EamA domain-containing protein</fullName>
    </recommendedName>
</protein>
<feature type="transmembrane region" description="Helical" evidence="1">
    <location>
        <begin position="234"/>
        <end position="256"/>
    </location>
</feature>
<dbReference type="InterPro" id="IPR000620">
    <property type="entry name" value="EamA_dom"/>
</dbReference>
<dbReference type="STRING" id="1802280.A3B37_01025"/>